<keyword evidence="3" id="KW-1185">Reference proteome</keyword>
<organism evidence="2 3">
    <name type="scientific">Diaporthe helianthi</name>
    <dbReference type="NCBI Taxonomy" id="158607"/>
    <lineage>
        <taxon>Eukaryota</taxon>
        <taxon>Fungi</taxon>
        <taxon>Dikarya</taxon>
        <taxon>Ascomycota</taxon>
        <taxon>Pezizomycotina</taxon>
        <taxon>Sordariomycetes</taxon>
        <taxon>Sordariomycetidae</taxon>
        <taxon>Diaporthales</taxon>
        <taxon>Diaporthaceae</taxon>
        <taxon>Diaporthe</taxon>
    </lineage>
</organism>
<sequence length="134" mass="14863">MNKDIDSVAAGGRYEVDDTPTARMWTPGTSGRGDRPAEDGIYWLPQVSFVTAANQPPSLPAREVTGGTAFIISSYLFLLETQPNWHTPLSKTLIWQHRGSAALEPNRRTGLESTLCGALDSSFARRLFQRLRDR</sequence>
<feature type="region of interest" description="Disordered" evidence="1">
    <location>
        <begin position="18"/>
        <end position="37"/>
    </location>
</feature>
<reference evidence="2" key="1">
    <citation type="submission" date="2017-09" db="EMBL/GenBank/DDBJ databases">
        <title>Polyketide synthases of a Diaporthe helianthi virulent isolate.</title>
        <authorList>
            <person name="Baroncelli R."/>
        </authorList>
    </citation>
    <scope>NUCLEOTIDE SEQUENCE [LARGE SCALE GENOMIC DNA]</scope>
    <source>
        <strain evidence="2">7/96</strain>
    </source>
</reference>
<dbReference type="OrthoDB" id="2603at2759"/>
<protein>
    <submittedName>
        <fullName evidence="2">Uncharacterized protein</fullName>
    </submittedName>
</protein>
<proteinExistence type="predicted"/>
<accession>A0A2P5HLM5</accession>
<dbReference type="AlphaFoldDB" id="A0A2P5HLM5"/>
<gene>
    <name evidence="2" type="ORF">DHEL01_v210464</name>
</gene>
<evidence type="ECO:0000313" key="3">
    <source>
        <dbReference type="Proteomes" id="UP000094444"/>
    </source>
</evidence>
<dbReference type="EMBL" id="MAVT02001360">
    <property type="protein sequence ID" value="POS71142.1"/>
    <property type="molecule type" value="Genomic_DNA"/>
</dbReference>
<evidence type="ECO:0000256" key="1">
    <source>
        <dbReference type="SAM" id="MobiDB-lite"/>
    </source>
</evidence>
<dbReference type="Proteomes" id="UP000094444">
    <property type="component" value="Unassembled WGS sequence"/>
</dbReference>
<dbReference type="InParanoid" id="A0A2P5HLM5"/>
<evidence type="ECO:0000313" key="2">
    <source>
        <dbReference type="EMBL" id="POS71142.1"/>
    </source>
</evidence>
<comment type="caution">
    <text evidence="2">The sequence shown here is derived from an EMBL/GenBank/DDBJ whole genome shotgun (WGS) entry which is preliminary data.</text>
</comment>
<name>A0A2P5HLM5_DIAHE</name>